<feature type="transmembrane region" description="Helical" evidence="8">
    <location>
        <begin position="176"/>
        <end position="202"/>
    </location>
</feature>
<evidence type="ECO:0000256" key="7">
    <source>
        <dbReference type="SAM" id="MobiDB-lite"/>
    </source>
</evidence>
<dbReference type="KEGG" id="fal:FRAAL1809"/>
<proteinExistence type="predicted"/>
<dbReference type="eggNOG" id="COG0475">
    <property type="taxonomic scope" value="Bacteria"/>
</dbReference>
<feature type="transmembrane region" description="Helical" evidence="8">
    <location>
        <begin position="37"/>
        <end position="55"/>
    </location>
</feature>
<feature type="domain" description="Cation/H+ exchanger transmembrane" evidence="9">
    <location>
        <begin position="22"/>
        <end position="407"/>
    </location>
</feature>
<dbReference type="InterPro" id="IPR006153">
    <property type="entry name" value="Cation/H_exchanger_TM"/>
</dbReference>
<dbReference type="STRING" id="326424.FRAAL1809"/>
<dbReference type="Pfam" id="PF00999">
    <property type="entry name" value="Na_H_Exchanger"/>
    <property type="match status" value="1"/>
</dbReference>
<dbReference type="PANTHER" id="PTHR32468:SF0">
    <property type="entry name" value="K(+)_H(+) ANTIPORTER 1"/>
    <property type="match status" value="1"/>
</dbReference>
<dbReference type="OrthoDB" id="9793589at2"/>
<dbReference type="InterPro" id="IPR038770">
    <property type="entry name" value="Na+/solute_symporter_sf"/>
</dbReference>
<feature type="transmembrane region" description="Helical" evidence="8">
    <location>
        <begin position="303"/>
        <end position="322"/>
    </location>
</feature>
<feature type="transmembrane region" description="Helical" evidence="8">
    <location>
        <begin position="245"/>
        <end position="265"/>
    </location>
</feature>
<dbReference type="GO" id="GO:0015297">
    <property type="term" value="F:antiporter activity"/>
    <property type="evidence" value="ECO:0007669"/>
    <property type="project" value="InterPro"/>
</dbReference>
<protein>
    <submittedName>
        <fullName evidence="10">Na+/H+ antiporter</fullName>
    </submittedName>
</protein>
<dbReference type="InterPro" id="IPR050794">
    <property type="entry name" value="CPA2_transporter"/>
</dbReference>
<evidence type="ECO:0000256" key="1">
    <source>
        <dbReference type="ARBA" id="ARBA00004141"/>
    </source>
</evidence>
<feature type="transmembrane region" description="Helical" evidence="8">
    <location>
        <begin position="75"/>
        <end position="91"/>
    </location>
</feature>
<evidence type="ECO:0000313" key="10">
    <source>
        <dbReference type="EMBL" id="CAJ60461.1"/>
    </source>
</evidence>
<evidence type="ECO:0000256" key="6">
    <source>
        <dbReference type="ARBA" id="ARBA00023136"/>
    </source>
</evidence>
<evidence type="ECO:0000259" key="9">
    <source>
        <dbReference type="Pfam" id="PF00999"/>
    </source>
</evidence>
<evidence type="ECO:0000256" key="2">
    <source>
        <dbReference type="ARBA" id="ARBA00022448"/>
    </source>
</evidence>
<comment type="subcellular location">
    <subcellularLocation>
        <location evidence="1">Membrane</location>
        <topology evidence="1">Multi-pass membrane protein</topology>
    </subcellularLocation>
</comment>
<keyword evidence="11" id="KW-1185">Reference proteome</keyword>
<dbReference type="Proteomes" id="UP000000657">
    <property type="component" value="Chromosome"/>
</dbReference>
<dbReference type="AlphaFoldDB" id="Q0RPS0"/>
<keyword evidence="6 8" id="KW-0472">Membrane</keyword>
<keyword evidence="4 8" id="KW-1133">Transmembrane helix</keyword>
<feature type="transmembrane region" description="Helical" evidence="8">
    <location>
        <begin position="214"/>
        <end position="233"/>
    </location>
</feature>
<feature type="transmembrane region" description="Helical" evidence="8">
    <location>
        <begin position="12"/>
        <end position="30"/>
    </location>
</feature>
<dbReference type="GO" id="GO:0016020">
    <property type="term" value="C:membrane"/>
    <property type="evidence" value="ECO:0007669"/>
    <property type="project" value="UniProtKB-SubCell"/>
</dbReference>
<keyword evidence="2" id="KW-0813">Transport</keyword>
<dbReference type="GO" id="GO:1902600">
    <property type="term" value="P:proton transmembrane transport"/>
    <property type="evidence" value="ECO:0007669"/>
    <property type="project" value="InterPro"/>
</dbReference>
<feature type="compositionally biased region" description="Low complexity" evidence="7">
    <location>
        <begin position="445"/>
        <end position="455"/>
    </location>
</feature>
<feature type="transmembrane region" description="Helical" evidence="8">
    <location>
        <begin position="141"/>
        <end position="164"/>
    </location>
</feature>
<feature type="region of interest" description="Disordered" evidence="7">
    <location>
        <begin position="425"/>
        <end position="455"/>
    </location>
</feature>
<organism evidence="10 11">
    <name type="scientific">Frankia alni (strain DSM 45986 / CECT 9034 / ACN14a)</name>
    <dbReference type="NCBI Taxonomy" id="326424"/>
    <lineage>
        <taxon>Bacteria</taxon>
        <taxon>Bacillati</taxon>
        <taxon>Actinomycetota</taxon>
        <taxon>Actinomycetes</taxon>
        <taxon>Frankiales</taxon>
        <taxon>Frankiaceae</taxon>
        <taxon>Frankia</taxon>
    </lineage>
</organism>
<name>Q0RPS0_FRAAA</name>
<evidence type="ECO:0000256" key="8">
    <source>
        <dbReference type="SAM" id="Phobius"/>
    </source>
</evidence>
<dbReference type="PANTHER" id="PTHR32468">
    <property type="entry name" value="CATION/H + ANTIPORTER"/>
    <property type="match status" value="1"/>
</dbReference>
<evidence type="ECO:0000313" key="11">
    <source>
        <dbReference type="Proteomes" id="UP000000657"/>
    </source>
</evidence>
<dbReference type="HOGENOM" id="CLU_005126_7_0_11"/>
<keyword evidence="3 8" id="KW-0812">Transmembrane</keyword>
<dbReference type="EMBL" id="CT573213">
    <property type="protein sequence ID" value="CAJ60461.1"/>
    <property type="molecule type" value="Genomic_DNA"/>
</dbReference>
<evidence type="ECO:0000256" key="3">
    <source>
        <dbReference type="ARBA" id="ARBA00022692"/>
    </source>
</evidence>
<evidence type="ECO:0000256" key="4">
    <source>
        <dbReference type="ARBA" id="ARBA00022989"/>
    </source>
</evidence>
<dbReference type="RefSeq" id="WP_011602989.1">
    <property type="nucleotide sequence ID" value="NC_008278.1"/>
</dbReference>
<keyword evidence="5" id="KW-0406">Ion transport</keyword>
<feature type="transmembrane region" description="Helical" evidence="8">
    <location>
        <begin position="328"/>
        <end position="352"/>
    </location>
</feature>
<gene>
    <name evidence="10" type="ordered locus">FRAAL1809</name>
</gene>
<feature type="transmembrane region" description="Helical" evidence="8">
    <location>
        <begin position="103"/>
        <end position="129"/>
    </location>
</feature>
<sequence>MASHADHVVAVVFADAALIIALSALFAQVARRCRQPVVIGEILAGLALGPSLLGLLPGDLPRTLFPPDTRPSLNILSQLGLVLFMFVVGYDHDLGDVRRRGGLTVALTAASILVPFGSGIGVGVVLHPWHRSVDGKAVDLLPFALFLGTAMSITALPVLARILTERRMAGDAVGKMALTCAVIGDAIGWCTLAVVVAVVHASGPWGFLRMVGELAGLVAALAIVVAPLARVLAQRAAARADPRSVGPALLTFAVVGLLLCSWATAEIGLHPVFGAFAFGTALPRSSLGRLAPDLGANIERFGAILLPVFFVAAGLSVDLGAVDGRGLLEILLIVVVAFAAKIIGAGGAAALFGLGRRGATTFAVLMNTRGLTEIVMAQIGLDMGVLDQTTFTALVVMALLTTAATGPLLDRLGIPVPPPVSVRFPRGEEPVGVPAARGGGPPGDGFPAGHAGPPS</sequence>
<evidence type="ECO:0000256" key="5">
    <source>
        <dbReference type="ARBA" id="ARBA00023065"/>
    </source>
</evidence>
<accession>Q0RPS0</accession>
<reference evidence="10 11" key="1">
    <citation type="journal article" date="2007" name="Genome Res.">
        <title>Genome characteristics of facultatively symbiotic Frankia sp. strains reflect host range and host plant biogeography.</title>
        <authorList>
            <person name="Normand P."/>
            <person name="Lapierre P."/>
            <person name="Tisa L.S."/>
            <person name="Gogarten J.P."/>
            <person name="Alloisio N."/>
            <person name="Bagnarol E."/>
            <person name="Bassi C.A."/>
            <person name="Berry A.M."/>
            <person name="Bickhart D.M."/>
            <person name="Choisne N."/>
            <person name="Couloux A."/>
            <person name="Cournoyer B."/>
            <person name="Cruveiller S."/>
            <person name="Daubin V."/>
            <person name="Demange N."/>
            <person name="Francino M.P."/>
            <person name="Goltsman E."/>
            <person name="Huang Y."/>
            <person name="Kopp O.R."/>
            <person name="Labarre L."/>
            <person name="Lapidus A."/>
            <person name="Lavire C."/>
            <person name="Marechal J."/>
            <person name="Martinez M."/>
            <person name="Mastronunzio J.E."/>
            <person name="Mullin B.C."/>
            <person name="Niemann J."/>
            <person name="Pujic P."/>
            <person name="Rawnsley T."/>
            <person name="Rouy Z."/>
            <person name="Schenowitz C."/>
            <person name="Sellstedt A."/>
            <person name="Tavares F."/>
            <person name="Tomkins J.P."/>
            <person name="Vallenet D."/>
            <person name="Valverde C."/>
            <person name="Wall L.G."/>
            <person name="Wang Y."/>
            <person name="Medigue C."/>
            <person name="Benson D.R."/>
        </authorList>
    </citation>
    <scope>NUCLEOTIDE SEQUENCE [LARGE SCALE GENOMIC DNA]</scope>
    <source>
        <strain evidence="11">DSM 45986 / CECT 9034 / ACN14a</strain>
    </source>
</reference>
<dbReference type="Gene3D" id="1.20.1530.20">
    <property type="match status" value="1"/>
</dbReference>